<dbReference type="GeneID" id="91988482"/>
<dbReference type="EMBL" id="ATAM02000002">
    <property type="protein sequence ID" value="KAL0254243.1"/>
    <property type="molecule type" value="Genomic_DNA"/>
</dbReference>
<evidence type="ECO:0000313" key="2">
    <source>
        <dbReference type="EMBL" id="KAL0254243.1"/>
    </source>
</evidence>
<dbReference type="Proteomes" id="UP000054399">
    <property type="component" value="Unassembled WGS sequence"/>
</dbReference>
<evidence type="ECO:0000256" key="1">
    <source>
        <dbReference type="SAM" id="MobiDB-lite"/>
    </source>
</evidence>
<evidence type="ECO:0000313" key="3">
    <source>
        <dbReference type="Proteomes" id="UP000054399"/>
    </source>
</evidence>
<accession>A0ABR3C0T2</accession>
<protein>
    <submittedName>
        <fullName evidence="2">Uncharacterized protein</fullName>
    </submittedName>
</protein>
<keyword evidence="3" id="KW-1185">Reference proteome</keyword>
<reference evidence="3" key="1">
    <citation type="submission" date="2015-01" db="EMBL/GenBank/DDBJ databases">
        <title>The Genome Sequence of Cryptococcus gattii MMRL2647.</title>
        <authorList>
            <consortium name="The Broad Institute Genomics Platform"/>
            <person name="Cuomo C."/>
            <person name="Litvintseva A."/>
            <person name="Chen Y."/>
            <person name="Heitman J."/>
            <person name="Sun S."/>
            <person name="Springer D."/>
            <person name="Dromer F."/>
            <person name="Young S."/>
            <person name="Zeng Q."/>
            <person name="Gargeya S."/>
            <person name="Abouelleil A."/>
            <person name="Alvarado L."/>
            <person name="Chapman S.B."/>
            <person name="Gainer-Dewar J."/>
            <person name="Goldberg J."/>
            <person name="Griggs A."/>
            <person name="Gujja S."/>
            <person name="Hansen M."/>
            <person name="Howarth C."/>
            <person name="Imamovic A."/>
            <person name="Larimer J."/>
            <person name="Murphy C."/>
            <person name="Naylor J."/>
            <person name="Pearson M."/>
            <person name="Priest M."/>
            <person name="Roberts A."/>
            <person name="Saif S."/>
            <person name="Shea T."/>
            <person name="Sykes S."/>
            <person name="Wortman J."/>
            <person name="Nusbaum C."/>
            <person name="Birren B."/>
        </authorList>
    </citation>
    <scope>NUCLEOTIDE SEQUENCE [LARGE SCALE GENOMIC DNA]</scope>
    <source>
        <strain evidence="3">IND107</strain>
    </source>
</reference>
<organism evidence="2 3">
    <name type="scientific">Cryptococcus tetragattii IND107</name>
    <dbReference type="NCBI Taxonomy" id="1296105"/>
    <lineage>
        <taxon>Eukaryota</taxon>
        <taxon>Fungi</taxon>
        <taxon>Dikarya</taxon>
        <taxon>Basidiomycota</taxon>
        <taxon>Agaricomycotina</taxon>
        <taxon>Tremellomycetes</taxon>
        <taxon>Tremellales</taxon>
        <taxon>Cryptococcaceae</taxon>
        <taxon>Cryptococcus</taxon>
        <taxon>Cryptococcus gattii species complex</taxon>
    </lineage>
</organism>
<name>A0ABR3C0T2_9TREE</name>
<feature type="region of interest" description="Disordered" evidence="1">
    <location>
        <begin position="1"/>
        <end position="81"/>
    </location>
</feature>
<feature type="compositionally biased region" description="Basic residues" evidence="1">
    <location>
        <begin position="7"/>
        <end position="17"/>
    </location>
</feature>
<reference evidence="2 3" key="2">
    <citation type="submission" date="2024-01" db="EMBL/GenBank/DDBJ databases">
        <title>Comparative genomics of Cryptococcus and Kwoniella reveals pathogenesis evolution and contrasting modes of karyotype evolution via chromosome fusion or intercentromeric recombination.</title>
        <authorList>
            <person name="Coelho M.A."/>
            <person name="David-Palma M."/>
            <person name="Shea T."/>
            <person name="Bowers K."/>
            <person name="Mcginley-Smith S."/>
            <person name="Mohammad A.W."/>
            <person name="Gnirke A."/>
            <person name="Yurkov A.M."/>
            <person name="Nowrousian M."/>
            <person name="Sun S."/>
            <person name="Cuomo C.A."/>
            <person name="Heitman J."/>
        </authorList>
    </citation>
    <scope>NUCLEOTIDE SEQUENCE [LARGE SCALE GENOMIC DNA]</scope>
    <source>
        <strain evidence="2 3">IND107</strain>
    </source>
</reference>
<comment type="caution">
    <text evidence="2">The sequence shown here is derived from an EMBL/GenBank/DDBJ whole genome shotgun (WGS) entry which is preliminary data.</text>
</comment>
<dbReference type="RefSeq" id="XP_066616464.1">
    <property type="nucleotide sequence ID" value="XM_066756178.1"/>
</dbReference>
<gene>
    <name evidence="2" type="ORF">I308_101624</name>
</gene>
<proteinExistence type="predicted"/>
<sequence>MGACHSQHAHRNSRPRHPPPNGPIRHRPLVLAPIPPPPSQRHATSAGAGGRQKKSSPSSPSSLGKFGRSKNGSTGGGRGRK</sequence>